<dbReference type="Pfam" id="PF00071">
    <property type="entry name" value="Ras"/>
    <property type="match status" value="1"/>
</dbReference>
<dbReference type="PROSITE" id="PS51421">
    <property type="entry name" value="RAS"/>
    <property type="match status" value="1"/>
</dbReference>
<dbReference type="OMA" id="CEFTEAS"/>
<dbReference type="GO" id="GO:0003924">
    <property type="term" value="F:GTPase activity"/>
    <property type="evidence" value="ECO:0007669"/>
    <property type="project" value="InterPro"/>
</dbReference>
<dbReference type="SMART" id="SM00175">
    <property type="entry name" value="RAB"/>
    <property type="match status" value="1"/>
</dbReference>
<sequence length="174" mass="19873">TALTIQLCLNHFVETYDPTIEDSYRKQVVIDEQACVLEVLDTAGQEEYTALRDQWIRDGEGFLLVYSITSLSTFERVERYREHISKVKDEENIPMMLVGNKSDKTNEREVSREEGIAMARRLGCDFVEASAKTSINVEKAFYQVVRLIRASRGDSPKNVKSTKSDKKKGKCLVL</sequence>
<dbReference type="SMART" id="SM00174">
    <property type="entry name" value="RHO"/>
    <property type="match status" value="1"/>
</dbReference>
<name>A0A137NRF5_CONC2</name>
<keyword evidence="5" id="KW-1185">Reference proteome</keyword>
<evidence type="ECO:0000313" key="4">
    <source>
        <dbReference type="EMBL" id="KXN65270.1"/>
    </source>
</evidence>
<dbReference type="SMART" id="SM00173">
    <property type="entry name" value="RAS"/>
    <property type="match status" value="1"/>
</dbReference>
<feature type="compositionally biased region" description="Basic residues" evidence="3">
    <location>
        <begin position="165"/>
        <end position="174"/>
    </location>
</feature>
<dbReference type="AlphaFoldDB" id="A0A137NRF5"/>
<dbReference type="Gene3D" id="3.40.50.300">
    <property type="entry name" value="P-loop containing nucleotide triphosphate hydrolases"/>
    <property type="match status" value="1"/>
</dbReference>
<dbReference type="PROSITE" id="PS51419">
    <property type="entry name" value="RAB"/>
    <property type="match status" value="1"/>
</dbReference>
<dbReference type="SUPFAM" id="SSF52540">
    <property type="entry name" value="P-loop containing nucleoside triphosphate hydrolases"/>
    <property type="match status" value="1"/>
</dbReference>
<dbReference type="FunFam" id="3.40.50.300:FF:001423">
    <property type="entry name" value="Ras family GTPase"/>
    <property type="match status" value="1"/>
</dbReference>
<feature type="non-terminal residue" evidence="4">
    <location>
        <position position="1"/>
    </location>
</feature>
<dbReference type="PRINTS" id="PR00449">
    <property type="entry name" value="RASTRNSFRMNG"/>
</dbReference>
<dbReference type="Proteomes" id="UP000070444">
    <property type="component" value="Unassembled WGS sequence"/>
</dbReference>
<evidence type="ECO:0000256" key="2">
    <source>
        <dbReference type="ARBA" id="ARBA00023134"/>
    </source>
</evidence>
<proteinExistence type="predicted"/>
<evidence type="ECO:0000256" key="3">
    <source>
        <dbReference type="SAM" id="MobiDB-lite"/>
    </source>
</evidence>
<gene>
    <name evidence="4" type="ORF">CONCODRAFT_80816</name>
</gene>
<dbReference type="OrthoDB" id="5976022at2759"/>
<dbReference type="InterPro" id="IPR001806">
    <property type="entry name" value="Small_GTPase"/>
</dbReference>
<evidence type="ECO:0000313" key="5">
    <source>
        <dbReference type="Proteomes" id="UP000070444"/>
    </source>
</evidence>
<keyword evidence="1" id="KW-0547">Nucleotide-binding</keyword>
<dbReference type="PROSITE" id="PS51420">
    <property type="entry name" value="RHO"/>
    <property type="match status" value="1"/>
</dbReference>
<dbReference type="NCBIfam" id="TIGR00231">
    <property type="entry name" value="small_GTP"/>
    <property type="match status" value="1"/>
</dbReference>
<dbReference type="GO" id="GO:0005525">
    <property type="term" value="F:GTP binding"/>
    <property type="evidence" value="ECO:0007669"/>
    <property type="project" value="UniProtKB-KW"/>
</dbReference>
<organism evidence="4 5">
    <name type="scientific">Conidiobolus coronatus (strain ATCC 28846 / CBS 209.66 / NRRL 28638)</name>
    <name type="common">Delacroixia coronata</name>
    <dbReference type="NCBI Taxonomy" id="796925"/>
    <lineage>
        <taxon>Eukaryota</taxon>
        <taxon>Fungi</taxon>
        <taxon>Fungi incertae sedis</taxon>
        <taxon>Zoopagomycota</taxon>
        <taxon>Entomophthoromycotina</taxon>
        <taxon>Entomophthoromycetes</taxon>
        <taxon>Entomophthorales</taxon>
        <taxon>Ancylistaceae</taxon>
        <taxon>Conidiobolus</taxon>
    </lineage>
</organism>
<dbReference type="STRING" id="796925.A0A137NRF5"/>
<accession>A0A137NRF5</accession>
<reference evidence="4 5" key="1">
    <citation type="journal article" date="2015" name="Genome Biol. Evol.">
        <title>Phylogenomic analyses indicate that early fungi evolved digesting cell walls of algal ancestors of land plants.</title>
        <authorList>
            <person name="Chang Y."/>
            <person name="Wang S."/>
            <person name="Sekimoto S."/>
            <person name="Aerts A.L."/>
            <person name="Choi C."/>
            <person name="Clum A."/>
            <person name="LaButti K.M."/>
            <person name="Lindquist E.A."/>
            <person name="Yee Ngan C."/>
            <person name="Ohm R.A."/>
            <person name="Salamov A.A."/>
            <person name="Grigoriev I.V."/>
            <person name="Spatafora J.W."/>
            <person name="Berbee M.L."/>
        </authorList>
    </citation>
    <scope>NUCLEOTIDE SEQUENCE [LARGE SCALE GENOMIC DNA]</scope>
    <source>
        <strain evidence="4 5">NRRL 28638</strain>
    </source>
</reference>
<dbReference type="PANTHER" id="PTHR24070">
    <property type="entry name" value="RAS, DI-RAS, AND RHEB FAMILY MEMBERS OF SMALL GTPASE SUPERFAMILY"/>
    <property type="match status" value="1"/>
</dbReference>
<keyword evidence="2" id="KW-0342">GTP-binding</keyword>
<dbReference type="GO" id="GO:0016020">
    <property type="term" value="C:membrane"/>
    <property type="evidence" value="ECO:0007669"/>
    <property type="project" value="InterPro"/>
</dbReference>
<evidence type="ECO:0000256" key="1">
    <source>
        <dbReference type="ARBA" id="ARBA00022741"/>
    </source>
</evidence>
<dbReference type="EMBL" id="KQ964926">
    <property type="protein sequence ID" value="KXN65270.1"/>
    <property type="molecule type" value="Genomic_DNA"/>
</dbReference>
<dbReference type="InterPro" id="IPR005225">
    <property type="entry name" value="Small_GTP-bd"/>
</dbReference>
<dbReference type="GO" id="GO:0007165">
    <property type="term" value="P:signal transduction"/>
    <property type="evidence" value="ECO:0007669"/>
    <property type="project" value="InterPro"/>
</dbReference>
<dbReference type="InterPro" id="IPR020849">
    <property type="entry name" value="Small_GTPase_Ras-type"/>
</dbReference>
<dbReference type="InterPro" id="IPR027417">
    <property type="entry name" value="P-loop_NTPase"/>
</dbReference>
<feature type="region of interest" description="Disordered" evidence="3">
    <location>
        <begin position="154"/>
        <end position="174"/>
    </location>
</feature>
<protein>
    <submittedName>
        <fullName evidence="4">Small G-protein Ras2</fullName>
    </submittedName>
</protein>